<dbReference type="EMBL" id="CATNWA010015055">
    <property type="protein sequence ID" value="CAI9579000.1"/>
    <property type="molecule type" value="Genomic_DNA"/>
</dbReference>
<feature type="non-terminal residue" evidence="1">
    <location>
        <position position="1"/>
    </location>
</feature>
<protein>
    <submittedName>
        <fullName evidence="1">Uncharacterized protein</fullName>
    </submittedName>
</protein>
<organism evidence="1 2">
    <name type="scientific">Staurois parvus</name>
    <dbReference type="NCBI Taxonomy" id="386267"/>
    <lineage>
        <taxon>Eukaryota</taxon>
        <taxon>Metazoa</taxon>
        <taxon>Chordata</taxon>
        <taxon>Craniata</taxon>
        <taxon>Vertebrata</taxon>
        <taxon>Euteleostomi</taxon>
        <taxon>Amphibia</taxon>
        <taxon>Batrachia</taxon>
        <taxon>Anura</taxon>
        <taxon>Neobatrachia</taxon>
        <taxon>Ranoidea</taxon>
        <taxon>Ranidae</taxon>
        <taxon>Staurois</taxon>
    </lineage>
</organism>
<evidence type="ECO:0000313" key="1">
    <source>
        <dbReference type="EMBL" id="CAI9579000.1"/>
    </source>
</evidence>
<reference evidence="1" key="1">
    <citation type="submission" date="2023-05" db="EMBL/GenBank/DDBJ databases">
        <authorList>
            <person name="Stuckert A."/>
        </authorList>
    </citation>
    <scope>NUCLEOTIDE SEQUENCE</scope>
</reference>
<keyword evidence="2" id="KW-1185">Reference proteome</keyword>
<sequence length="80" mass="9122">LHLAQCSQASTILLATTKPRHDHQIARQRSGIRHSREHVFTALEPSGSYALTPLCHFTWTTTLWSCCCSQLLPLCYREEI</sequence>
<dbReference type="Proteomes" id="UP001162483">
    <property type="component" value="Unassembled WGS sequence"/>
</dbReference>
<gene>
    <name evidence="1" type="ORF">SPARVUS_LOCUS9011750</name>
</gene>
<name>A0ABN9E4M0_9NEOB</name>
<proteinExistence type="predicted"/>
<accession>A0ABN9E4M0</accession>
<evidence type="ECO:0000313" key="2">
    <source>
        <dbReference type="Proteomes" id="UP001162483"/>
    </source>
</evidence>
<comment type="caution">
    <text evidence="1">The sequence shown here is derived from an EMBL/GenBank/DDBJ whole genome shotgun (WGS) entry which is preliminary data.</text>
</comment>